<dbReference type="PATRIC" id="fig|1603606.3.peg.2575"/>
<evidence type="ECO:0000259" key="4">
    <source>
        <dbReference type="Pfam" id="PF13193"/>
    </source>
</evidence>
<dbReference type="STRING" id="1603606.DSOUD_2375"/>
<dbReference type="FunFam" id="3.40.50.12780:FF:000003">
    <property type="entry name" value="Long-chain-fatty-acid--CoA ligase FadD"/>
    <property type="match status" value="1"/>
</dbReference>
<dbReference type="PANTHER" id="PTHR43201">
    <property type="entry name" value="ACYL-COA SYNTHETASE"/>
    <property type="match status" value="1"/>
</dbReference>
<evidence type="ECO:0000259" key="3">
    <source>
        <dbReference type="Pfam" id="PF00501"/>
    </source>
</evidence>
<keyword evidence="6" id="KW-1185">Reference proteome</keyword>
<dbReference type="InterPro" id="IPR000873">
    <property type="entry name" value="AMP-dep_synth/lig_dom"/>
</dbReference>
<evidence type="ECO:0000313" key="6">
    <source>
        <dbReference type="Proteomes" id="UP000057158"/>
    </source>
</evidence>
<feature type="domain" description="AMP-dependent synthetase/ligase" evidence="3">
    <location>
        <begin position="14"/>
        <end position="403"/>
    </location>
</feature>
<dbReference type="Gene3D" id="3.40.50.980">
    <property type="match status" value="2"/>
</dbReference>
<dbReference type="Gene3D" id="2.30.38.10">
    <property type="entry name" value="Luciferase, Domain 3"/>
    <property type="match status" value="1"/>
</dbReference>
<dbReference type="SUPFAM" id="SSF56801">
    <property type="entry name" value="Acetyl-CoA synthetase-like"/>
    <property type="match status" value="1"/>
</dbReference>
<dbReference type="Pfam" id="PF13193">
    <property type="entry name" value="AMP-binding_C"/>
    <property type="match status" value="1"/>
</dbReference>
<organism evidence="5 6">
    <name type="scientific">Desulfuromonas soudanensis</name>
    <dbReference type="NCBI Taxonomy" id="1603606"/>
    <lineage>
        <taxon>Bacteria</taxon>
        <taxon>Pseudomonadati</taxon>
        <taxon>Thermodesulfobacteriota</taxon>
        <taxon>Desulfuromonadia</taxon>
        <taxon>Desulfuromonadales</taxon>
        <taxon>Desulfuromonadaceae</taxon>
        <taxon>Desulfuromonas</taxon>
    </lineage>
</organism>
<feature type="domain" description="AMP-binding enzyme C-terminal" evidence="4">
    <location>
        <begin position="454"/>
        <end position="529"/>
    </location>
</feature>
<proteinExistence type="inferred from homology"/>
<dbReference type="GO" id="GO:0031956">
    <property type="term" value="F:medium-chain fatty acid-CoA ligase activity"/>
    <property type="evidence" value="ECO:0007669"/>
    <property type="project" value="TreeGrafter"/>
</dbReference>
<dbReference type="Pfam" id="PF00501">
    <property type="entry name" value="AMP-binding"/>
    <property type="match status" value="1"/>
</dbReference>
<reference evidence="5 6" key="1">
    <citation type="submission" date="2015-07" db="EMBL/GenBank/DDBJ databases">
        <title>Isolation and Genomic Characterization of a Novel Halophilic Metal-Reducing Deltaproteobacterium from the Deep Subsurface.</title>
        <authorList>
            <person name="Badalamenti J.P."/>
            <person name="Summers Z.M."/>
            <person name="Gralnick J.A."/>
            <person name="Bond D.R."/>
        </authorList>
    </citation>
    <scope>NUCLEOTIDE SEQUENCE [LARGE SCALE GENOMIC DNA]</scope>
    <source>
        <strain evidence="5 6">WTL</strain>
    </source>
</reference>
<dbReference type="FunFam" id="3.30.300.30:FF:000008">
    <property type="entry name" value="2,3-dihydroxybenzoate-AMP ligase"/>
    <property type="match status" value="1"/>
</dbReference>
<accession>A0A0M5INX7</accession>
<dbReference type="Proteomes" id="UP000057158">
    <property type="component" value="Chromosome"/>
</dbReference>
<dbReference type="InterPro" id="IPR020845">
    <property type="entry name" value="AMP-binding_CS"/>
</dbReference>
<dbReference type="PROSITE" id="PS00455">
    <property type="entry name" value="AMP_BINDING"/>
    <property type="match status" value="1"/>
</dbReference>
<keyword evidence="2" id="KW-0436">Ligase</keyword>
<dbReference type="KEGG" id="des:DSOUD_2375"/>
<evidence type="ECO:0000313" key="5">
    <source>
        <dbReference type="EMBL" id="ALC17136.1"/>
    </source>
</evidence>
<gene>
    <name evidence="5" type="ORF">DSOUD_2375</name>
</gene>
<dbReference type="NCBIfam" id="NF009233">
    <property type="entry name" value="PRK12583.1"/>
    <property type="match status" value="1"/>
</dbReference>
<dbReference type="AlphaFoldDB" id="A0A0M5INX7"/>
<dbReference type="OrthoDB" id="9799237at2"/>
<dbReference type="InterPro" id="IPR025110">
    <property type="entry name" value="AMP-bd_C"/>
</dbReference>
<dbReference type="InterPro" id="IPR045851">
    <property type="entry name" value="AMP-bd_C_sf"/>
</dbReference>
<dbReference type="GO" id="GO:0006631">
    <property type="term" value="P:fatty acid metabolic process"/>
    <property type="evidence" value="ECO:0007669"/>
    <property type="project" value="TreeGrafter"/>
</dbReference>
<name>A0A0M5INX7_9BACT</name>
<evidence type="ECO:0000256" key="2">
    <source>
        <dbReference type="ARBA" id="ARBA00022598"/>
    </source>
</evidence>
<protein>
    <submittedName>
        <fullName evidence="5">Acyl-CoA synthetase, AMP-forming</fullName>
    </submittedName>
</protein>
<dbReference type="Gene3D" id="3.30.300.30">
    <property type="match status" value="1"/>
</dbReference>
<dbReference type="EMBL" id="CP010802">
    <property type="protein sequence ID" value="ALC17136.1"/>
    <property type="molecule type" value="Genomic_DNA"/>
</dbReference>
<dbReference type="CDD" id="cd05917">
    <property type="entry name" value="FACL_like_2"/>
    <property type="match status" value="1"/>
</dbReference>
<dbReference type="RefSeq" id="WP_053551166.1">
    <property type="nucleotide sequence ID" value="NZ_CP010802.1"/>
</dbReference>
<sequence length="554" mass="61248">MAKTLHFTLGGMLEDIARRFPDNDALVYPDRGLRYSYREFDALCDRVAKGLLARGVRKGDNLAIWATNVPEWVVLQFATAKIGAVLVTVNTSYKSSELEYVLRQSDATTLFLVQGFKDTDYVETVRTVVPDLGDSIPGKLSSAALPCLKDLIYLGTSPPAGMLAYGDLEILGATVSDQDLAAAKGALDEHEVINMQYTSGTTGFPKGVMLTHHNLINNGYNIGECMKFTENDRLCIPVPFFHCFGCVLAVLACVTHGSAMVPVVTFNPEEVLKTIEAEKCTAVHGVPTMFIAELDHPAFRKYDLTSLRTGIMAGSPCPIEVMKRVIRDMHVSEITIAYGQTESSPVITQTRTDDPIELRVATVGRALPDVEVKIVDIETGGTLPPGKQGELCTRGYHVMKGYYKMPEDTARAIDGEGWLHTGDLAVMDDNGYCKITGRIKNMIIRGGENIYPREIEEFLYTHPKVADIQVYGVPDRKYGEQVMAAIKIKEKVSCTEEEIKDFCRGRIANYKIPFYVKFVDEYPMTASGKIQKFKLREMAISELSLEEAAAEKTA</sequence>
<comment type="similarity">
    <text evidence="1">Belongs to the ATP-dependent AMP-binding enzyme family.</text>
</comment>
<evidence type="ECO:0000256" key="1">
    <source>
        <dbReference type="ARBA" id="ARBA00006432"/>
    </source>
</evidence>
<dbReference type="PANTHER" id="PTHR43201:SF5">
    <property type="entry name" value="MEDIUM-CHAIN ACYL-COA LIGASE ACSF2, MITOCHONDRIAL"/>
    <property type="match status" value="1"/>
</dbReference>